<feature type="compositionally biased region" description="Polar residues" evidence="1">
    <location>
        <begin position="76"/>
        <end position="86"/>
    </location>
</feature>
<organism evidence="2">
    <name type="scientific">Phenylobacterium glaciei</name>
    <dbReference type="NCBI Taxonomy" id="2803784"/>
    <lineage>
        <taxon>Bacteria</taxon>
        <taxon>Pseudomonadati</taxon>
        <taxon>Pseudomonadota</taxon>
        <taxon>Alphaproteobacteria</taxon>
        <taxon>Caulobacterales</taxon>
        <taxon>Caulobacteraceae</taxon>
        <taxon>Phenylobacterium</taxon>
    </lineage>
</organism>
<dbReference type="Gene3D" id="1.10.287.470">
    <property type="entry name" value="Helix hairpin bin"/>
    <property type="match status" value="1"/>
</dbReference>
<accession>A0A974P1D2</accession>
<evidence type="ECO:0000313" key="2">
    <source>
        <dbReference type="EMBL" id="QQZ49132.1"/>
    </source>
</evidence>
<evidence type="ECO:0000256" key="1">
    <source>
        <dbReference type="SAM" id="MobiDB-lite"/>
    </source>
</evidence>
<reference evidence="2" key="1">
    <citation type="submission" date="2021-01" db="EMBL/GenBank/DDBJ databases">
        <title>Genome sequence of Phenylobacterium sp. 20VBR1 isolated from a valley glaceir, Ny-Alesund, Svalbard.</title>
        <authorList>
            <person name="Thomas F.A."/>
            <person name="Krishnan K.P."/>
            <person name="Sinha R.K."/>
        </authorList>
    </citation>
    <scope>NUCLEOTIDE SEQUENCE</scope>
    <source>
        <strain evidence="2">20VBR1</strain>
    </source>
</reference>
<dbReference type="SUPFAM" id="SSF111369">
    <property type="entry name" value="HlyD-like secretion proteins"/>
    <property type="match status" value="1"/>
</dbReference>
<name>A0A974P1D2_9CAUL</name>
<dbReference type="EMBL" id="CP068570">
    <property type="protein sequence ID" value="QQZ49132.1"/>
    <property type="molecule type" value="Genomic_DNA"/>
</dbReference>
<feature type="region of interest" description="Disordered" evidence="1">
    <location>
        <begin position="63"/>
        <end position="86"/>
    </location>
</feature>
<protein>
    <submittedName>
        <fullName evidence="2">Uncharacterized protein</fullName>
    </submittedName>
</protein>
<sequence length="86" mass="9154">MELKATEQDAGLAQAQASLVQAQRAYDRYKTLGQQGFASQAMIDQYEAGYLSAKANVAAAQARQGDRLIRAPSPGSWASPTSRPAP</sequence>
<gene>
    <name evidence="2" type="ORF">JKL49_18530</name>
</gene>
<proteinExistence type="predicted"/>
<dbReference type="AlphaFoldDB" id="A0A974P1D2"/>